<keyword evidence="6 8" id="KW-0472">Membrane</keyword>
<dbReference type="InterPro" id="IPR036259">
    <property type="entry name" value="MFS_trans_sf"/>
</dbReference>
<dbReference type="EMBL" id="CAJVRC010000845">
    <property type="protein sequence ID" value="CAG8892185.1"/>
    <property type="molecule type" value="Genomic_DNA"/>
</dbReference>
<evidence type="ECO:0000259" key="9">
    <source>
        <dbReference type="PROSITE" id="PS50850"/>
    </source>
</evidence>
<dbReference type="InterPro" id="IPR020846">
    <property type="entry name" value="MFS_dom"/>
</dbReference>
<keyword evidence="3" id="KW-0813">Transport</keyword>
<dbReference type="PRINTS" id="PR01036">
    <property type="entry name" value="TCRTETB"/>
</dbReference>
<feature type="transmembrane region" description="Helical" evidence="8">
    <location>
        <begin position="346"/>
        <end position="365"/>
    </location>
</feature>
<comment type="similarity">
    <text evidence="2">Belongs to the major facilitator superfamily.</text>
</comment>
<dbReference type="OrthoDB" id="10021397at2759"/>
<dbReference type="PANTHER" id="PTHR23501:SF187">
    <property type="entry name" value="MAJOR FACILITATOR SUPERFAMILY (MFS) PROFILE DOMAIN-CONTAINING PROTEIN"/>
    <property type="match status" value="1"/>
</dbReference>
<dbReference type="GO" id="GO:0005886">
    <property type="term" value="C:plasma membrane"/>
    <property type="evidence" value="ECO:0007669"/>
    <property type="project" value="TreeGrafter"/>
</dbReference>
<keyword evidence="11" id="KW-1185">Reference proteome</keyword>
<feature type="domain" description="Major facilitator superfamily (MFS) profile" evidence="9">
    <location>
        <begin position="25"/>
        <end position="536"/>
    </location>
</feature>
<dbReference type="SUPFAM" id="SSF103473">
    <property type="entry name" value="MFS general substrate transporter"/>
    <property type="match status" value="1"/>
</dbReference>
<name>A0A9W4P312_9EURO</name>
<feature type="transmembrane region" description="Helical" evidence="8">
    <location>
        <begin position="403"/>
        <end position="424"/>
    </location>
</feature>
<comment type="subcellular location">
    <subcellularLocation>
        <location evidence="1">Membrane</location>
        <topology evidence="1">Multi-pass membrane protein</topology>
    </subcellularLocation>
</comment>
<dbReference type="Gene3D" id="1.20.1720.10">
    <property type="entry name" value="Multidrug resistance protein D"/>
    <property type="match status" value="1"/>
</dbReference>
<organism evidence="10 11">
    <name type="scientific">Penicillium egyptiacum</name>
    <dbReference type="NCBI Taxonomy" id="1303716"/>
    <lineage>
        <taxon>Eukaryota</taxon>
        <taxon>Fungi</taxon>
        <taxon>Dikarya</taxon>
        <taxon>Ascomycota</taxon>
        <taxon>Pezizomycotina</taxon>
        <taxon>Eurotiomycetes</taxon>
        <taxon>Eurotiomycetidae</taxon>
        <taxon>Eurotiales</taxon>
        <taxon>Aspergillaceae</taxon>
        <taxon>Penicillium</taxon>
    </lineage>
</organism>
<proteinExistence type="inferred from homology"/>
<evidence type="ECO:0000256" key="8">
    <source>
        <dbReference type="SAM" id="Phobius"/>
    </source>
</evidence>
<evidence type="ECO:0000313" key="10">
    <source>
        <dbReference type="EMBL" id="CAG8892185.1"/>
    </source>
</evidence>
<feature type="transmembrane region" description="Helical" evidence="8">
    <location>
        <begin position="266"/>
        <end position="285"/>
    </location>
</feature>
<comment type="caution">
    <text evidence="10">The sequence shown here is derived from an EMBL/GenBank/DDBJ whole genome shotgun (WGS) entry which is preliminary data.</text>
</comment>
<evidence type="ECO:0000256" key="1">
    <source>
        <dbReference type="ARBA" id="ARBA00004141"/>
    </source>
</evidence>
<dbReference type="PROSITE" id="PS50850">
    <property type="entry name" value="MFS"/>
    <property type="match status" value="1"/>
</dbReference>
<feature type="transmembrane region" description="Helical" evidence="8">
    <location>
        <begin position="60"/>
        <end position="78"/>
    </location>
</feature>
<feature type="transmembrane region" description="Helical" evidence="8">
    <location>
        <begin position="436"/>
        <end position="457"/>
    </location>
</feature>
<feature type="transmembrane region" description="Helical" evidence="8">
    <location>
        <begin position="372"/>
        <end position="391"/>
    </location>
</feature>
<feature type="transmembrane region" description="Helical" evidence="8">
    <location>
        <begin position="115"/>
        <end position="136"/>
    </location>
</feature>
<dbReference type="AlphaFoldDB" id="A0A9W4P312"/>
<feature type="transmembrane region" description="Helical" evidence="8">
    <location>
        <begin position="235"/>
        <end position="254"/>
    </location>
</feature>
<evidence type="ECO:0000313" key="11">
    <source>
        <dbReference type="Proteomes" id="UP001154252"/>
    </source>
</evidence>
<keyword evidence="5 8" id="KW-1133">Transmembrane helix</keyword>
<evidence type="ECO:0000256" key="6">
    <source>
        <dbReference type="ARBA" id="ARBA00023136"/>
    </source>
</evidence>
<feature type="transmembrane region" description="Helical" evidence="8">
    <location>
        <begin position="20"/>
        <end position="40"/>
    </location>
</feature>
<feature type="transmembrane region" description="Helical" evidence="8">
    <location>
        <begin position="512"/>
        <end position="530"/>
    </location>
</feature>
<feature type="transmembrane region" description="Helical" evidence="8">
    <location>
        <begin position="90"/>
        <end position="109"/>
    </location>
</feature>
<dbReference type="Proteomes" id="UP001154252">
    <property type="component" value="Unassembled WGS sequence"/>
</dbReference>
<feature type="transmembrane region" description="Helical" evidence="8">
    <location>
        <begin position="306"/>
        <end position="326"/>
    </location>
</feature>
<dbReference type="Gene3D" id="1.20.1250.20">
    <property type="entry name" value="MFS general substrate transporter like domains"/>
    <property type="match status" value="1"/>
</dbReference>
<evidence type="ECO:0000256" key="3">
    <source>
        <dbReference type="ARBA" id="ARBA00022448"/>
    </source>
</evidence>
<dbReference type="Pfam" id="PF07690">
    <property type="entry name" value="MFS_1"/>
    <property type="match status" value="1"/>
</dbReference>
<keyword evidence="4 8" id="KW-0812">Transmembrane</keyword>
<evidence type="ECO:0000256" key="2">
    <source>
        <dbReference type="ARBA" id="ARBA00008335"/>
    </source>
</evidence>
<dbReference type="FunFam" id="1.20.1250.20:FF:000484">
    <property type="entry name" value="MFS general substrate transporter"/>
    <property type="match status" value="1"/>
</dbReference>
<feature type="transmembrane region" description="Helical" evidence="8">
    <location>
        <begin position="201"/>
        <end position="223"/>
    </location>
</feature>
<protein>
    <recommendedName>
        <fullName evidence="9">Major facilitator superfamily (MFS) profile domain-containing protein</fullName>
    </recommendedName>
</protein>
<reference evidence="10" key="1">
    <citation type="submission" date="2021-07" db="EMBL/GenBank/DDBJ databases">
        <authorList>
            <person name="Branca A.L. A."/>
        </authorList>
    </citation>
    <scope>NUCLEOTIDE SEQUENCE</scope>
</reference>
<evidence type="ECO:0000256" key="4">
    <source>
        <dbReference type="ARBA" id="ARBA00022692"/>
    </source>
</evidence>
<accession>A0A9W4P312</accession>
<evidence type="ECO:0000256" key="7">
    <source>
        <dbReference type="ARBA" id="ARBA00023180"/>
    </source>
</evidence>
<dbReference type="PANTHER" id="PTHR23501">
    <property type="entry name" value="MAJOR FACILITATOR SUPERFAMILY"/>
    <property type="match status" value="1"/>
</dbReference>
<gene>
    <name evidence="10" type="ORF">PEGY_LOCUS3018</name>
</gene>
<dbReference type="GO" id="GO:0022857">
    <property type="term" value="F:transmembrane transporter activity"/>
    <property type="evidence" value="ECO:0007669"/>
    <property type="project" value="InterPro"/>
</dbReference>
<feature type="transmembrane region" description="Helical" evidence="8">
    <location>
        <begin position="148"/>
        <end position="171"/>
    </location>
</feature>
<evidence type="ECO:0000256" key="5">
    <source>
        <dbReference type="ARBA" id="ARBA00022989"/>
    </source>
</evidence>
<dbReference type="InterPro" id="IPR011701">
    <property type="entry name" value="MFS"/>
</dbReference>
<sequence length="561" mass="61649">MSDASDASTQSVKKKQGKGWRFWAIYISLCVSILLAAVESTVTSTALPFIADELHAGKNYVWFVNSFFLTSACFQPLFGQTANFFGRRWLMIGSVALFVLGSGISSGAIDSSMMIAGRTIQGIGGGGINVMIDMIVSDMLPLRERGNFMGMIFAVFAVGTSLGPFIGGAIVQHSSWRWVVSIQAQSISERIARLTRFYPKFYLNLPIGGTALICLFSFLHVNYQKEPWQEKVKRIDYTGNGLLMTSIVSILLALTWGGTTYAWSNWRIIVCLVLGFLGMILFHAFEASPWCREPMMPPHIFRNRTSFVALAVSFIHNMLTFWVIYFVPVYFQAVKLSTSTRAGVQFLPSVILAVPTAVVAGGLLTKLGRYKPIHIVATAVTLLGLGLFTLFDAESSPAEWIIFQVITAIGLGLLLTTTLAAVQVPLEEKDVGLATATWAFIRSYGAIWGIAIPAAIFNTEFARLSNRISDPAVSAQLAGGEAYSHVSSTFIKSLAPQVQREVVSVYTDTLKLVWYVSLAFAALAFIITFFEKEIRLRTELETEYGIKDPKEGKEKKTGAEV</sequence>
<keyword evidence="7" id="KW-0325">Glycoprotein</keyword>